<protein>
    <submittedName>
        <fullName evidence="3">Uncharacterized protein</fullName>
    </submittedName>
</protein>
<name>A0A0J8BI78_BETVV</name>
<evidence type="ECO:0000259" key="1">
    <source>
        <dbReference type="Pfam" id="PF24573"/>
    </source>
</evidence>
<dbReference type="OrthoDB" id="413572at2759"/>
<dbReference type="AlphaFoldDB" id="A0A0J8BI78"/>
<reference evidence="3 4" key="1">
    <citation type="journal article" date="2014" name="Nature">
        <title>The genome of the recently domesticated crop plant sugar beet (Beta vulgaris).</title>
        <authorList>
            <person name="Dohm J.C."/>
            <person name="Minoche A.E."/>
            <person name="Holtgrawe D."/>
            <person name="Capella-Gutierrez S."/>
            <person name="Zakrzewski F."/>
            <person name="Tafer H."/>
            <person name="Rupp O."/>
            <person name="Sorensen T.R."/>
            <person name="Stracke R."/>
            <person name="Reinhardt R."/>
            <person name="Goesmann A."/>
            <person name="Kraft T."/>
            <person name="Schulz B."/>
            <person name="Stadler P.F."/>
            <person name="Schmidt T."/>
            <person name="Gabaldon T."/>
            <person name="Lehrach H."/>
            <person name="Weisshaar B."/>
            <person name="Himmelbauer H."/>
        </authorList>
    </citation>
    <scope>NUCLEOTIDE SEQUENCE [LARGE SCALE GENOMIC DNA]</scope>
    <source>
        <tissue evidence="3">Taproot</tissue>
    </source>
</reference>
<dbReference type="Pfam" id="PF25757">
    <property type="entry name" value="TPR_DNAAF5"/>
    <property type="match status" value="1"/>
</dbReference>
<keyword evidence="4" id="KW-1185">Reference proteome</keyword>
<proteinExistence type="predicted"/>
<dbReference type="Gene3D" id="1.25.10.10">
    <property type="entry name" value="Leucine-rich Repeat Variant"/>
    <property type="match status" value="1"/>
</dbReference>
<dbReference type="PANTHER" id="PTHR16216">
    <property type="entry name" value="DYNEIN ASSEMBLY FACTOR 5, AXONEMAL"/>
    <property type="match status" value="1"/>
</dbReference>
<dbReference type="PANTHER" id="PTHR16216:SF10">
    <property type="entry name" value="RNA POLYMERASE II ASSEMBLY FACTOR RTP1 C-TERMINAL DOMAIN-CONTAINING PROTEIN"/>
    <property type="match status" value="1"/>
</dbReference>
<feature type="non-terminal residue" evidence="3">
    <location>
        <position position="183"/>
    </location>
</feature>
<organism evidence="3 4">
    <name type="scientific">Beta vulgaris subsp. vulgaris</name>
    <name type="common">Beet</name>
    <dbReference type="NCBI Taxonomy" id="3555"/>
    <lineage>
        <taxon>Eukaryota</taxon>
        <taxon>Viridiplantae</taxon>
        <taxon>Streptophyta</taxon>
        <taxon>Embryophyta</taxon>
        <taxon>Tracheophyta</taxon>
        <taxon>Spermatophyta</taxon>
        <taxon>Magnoliopsida</taxon>
        <taxon>eudicotyledons</taxon>
        <taxon>Gunneridae</taxon>
        <taxon>Pentapetalae</taxon>
        <taxon>Caryophyllales</taxon>
        <taxon>Chenopodiaceae</taxon>
        <taxon>Betoideae</taxon>
        <taxon>Beta</taxon>
    </lineage>
</organism>
<feature type="domain" description="Dynein axonemal assembly factor 5 HEAT-repeat" evidence="1">
    <location>
        <begin position="78"/>
        <end position="177"/>
    </location>
</feature>
<dbReference type="Proteomes" id="UP000035740">
    <property type="component" value="Unassembled WGS sequence"/>
</dbReference>
<dbReference type="InterPro" id="IPR052623">
    <property type="entry name" value="DAAF5"/>
</dbReference>
<dbReference type="InterPro" id="IPR016024">
    <property type="entry name" value="ARM-type_fold"/>
</dbReference>
<evidence type="ECO:0000313" key="3">
    <source>
        <dbReference type="EMBL" id="KMS65410.1"/>
    </source>
</evidence>
<dbReference type="SUPFAM" id="SSF48371">
    <property type="entry name" value="ARM repeat"/>
    <property type="match status" value="1"/>
</dbReference>
<dbReference type="EMBL" id="KQ109171">
    <property type="protein sequence ID" value="KMS65410.1"/>
    <property type="molecule type" value="Genomic_DNA"/>
</dbReference>
<dbReference type="InterPro" id="IPR056497">
    <property type="entry name" value="HEAT_DAAF5"/>
</dbReference>
<feature type="domain" description="Dynein axonemal assembly factor 5 TPR repeats" evidence="2">
    <location>
        <begin position="2"/>
        <end position="59"/>
    </location>
</feature>
<evidence type="ECO:0000259" key="2">
    <source>
        <dbReference type="Pfam" id="PF25757"/>
    </source>
</evidence>
<sequence>MIQGWSIDLPERIDYETLLAPYLFSGFFDSDEEIQKSTISTIEACGNQYMKEHEEQFYDEIRFRPDLEKQKPEDSLVLPPLTSRPSLGARLSVRSQMQRLLPPLLLEISDWRETTRRSSVSLVRMLLLYAEEKAAAHAVDILTALTSGDDDALMCQEALDCVRLIGHNIDPDIWVPFFTVIGD</sequence>
<gene>
    <name evidence="3" type="ORF">BVRB_036270</name>
</gene>
<dbReference type="InterPro" id="IPR011989">
    <property type="entry name" value="ARM-like"/>
</dbReference>
<evidence type="ECO:0000313" key="4">
    <source>
        <dbReference type="Proteomes" id="UP000035740"/>
    </source>
</evidence>
<accession>A0A0J8BI78</accession>
<dbReference type="Pfam" id="PF24573">
    <property type="entry name" value="HEAT_DAAF5"/>
    <property type="match status" value="1"/>
</dbReference>
<dbReference type="InterPro" id="IPR057978">
    <property type="entry name" value="TPR_DAAF5"/>
</dbReference>
<dbReference type="Gramene" id="KMS65410">
    <property type="protein sequence ID" value="KMS65410"/>
    <property type="gene ID" value="BVRB_036270"/>
</dbReference>